<protein>
    <submittedName>
        <fullName evidence="1">Uncharacterized protein</fullName>
    </submittedName>
</protein>
<evidence type="ECO:0000313" key="1">
    <source>
        <dbReference type="EMBL" id="ARF09711.1"/>
    </source>
</evidence>
<accession>A0A1V0SDE6</accession>
<dbReference type="EMBL" id="KY684086">
    <property type="protein sequence ID" value="ARF09711.1"/>
    <property type="molecule type" value="Genomic_DNA"/>
</dbReference>
<name>A0A1V0SDE6_9VIRU</name>
<organism evidence="1">
    <name type="scientific">Indivirus ILV1</name>
    <dbReference type="NCBI Taxonomy" id="1977633"/>
    <lineage>
        <taxon>Viruses</taxon>
        <taxon>Varidnaviria</taxon>
        <taxon>Bamfordvirae</taxon>
        <taxon>Nucleocytoviricota</taxon>
        <taxon>Megaviricetes</taxon>
        <taxon>Imitervirales</taxon>
        <taxon>Mimiviridae</taxon>
        <taxon>Klosneuvirinae</taxon>
        <taxon>Indivirus</taxon>
    </lineage>
</organism>
<reference evidence="1" key="1">
    <citation type="journal article" date="2017" name="Science">
        <title>Giant viruses with an expanded complement of translation system components.</title>
        <authorList>
            <person name="Schulz F."/>
            <person name="Yutin N."/>
            <person name="Ivanova N.N."/>
            <person name="Ortega D.R."/>
            <person name="Lee T.K."/>
            <person name="Vierheilig J."/>
            <person name="Daims H."/>
            <person name="Horn M."/>
            <person name="Wagner M."/>
            <person name="Jensen G.J."/>
            <person name="Kyrpides N.C."/>
            <person name="Koonin E.V."/>
            <person name="Woyke T."/>
        </authorList>
    </citation>
    <scope>NUCLEOTIDE SEQUENCE</scope>
    <source>
        <strain evidence="1">ILV1</strain>
    </source>
</reference>
<proteinExistence type="predicted"/>
<sequence>MLNNNDEFISVHDIGSIKQLIKNENSIPVFQVQGKNDTSFAIIMKVGYLENPHDVLINEFKLLDKYKCYIVSRLFCQSELDMLKENKIHQMIKIIICRLGDDMNIPLSYLCFNFNAYEIPENYISTQENKIELNGQYTITFHFQKDSQNKYKILRSYEKFMGKDAMLNKLVKCLFDENVLNELEK</sequence>
<gene>
    <name evidence="1" type="ORF">Indivirus_2_90</name>
</gene>